<keyword evidence="4" id="KW-1185">Reference proteome</keyword>
<proteinExistence type="predicted"/>
<dbReference type="AlphaFoldDB" id="A0A419SL93"/>
<dbReference type="PIRSF" id="PIRSF018571">
    <property type="entry name" value="SpoIIGA"/>
    <property type="match status" value="1"/>
</dbReference>
<sequence length="320" mass="36359">MTVYLDIILIYNFLIDWLLLWSTAYILKLKPKVYRLVLGACLGASYTMVLFFPVMSGFYTFLSKLLLSMCMILTVFGFHRLYVFFQRWLVFYLVAFVLGGGLLAIHFFLQSESEVISGIVVTQSSGVGTPITWGFIALCFPLVWWLSGRGIKQMRESNRKAVYYGDVEVMIDGAAIRCKGLIDTGNQLYEPITRIPVTIIDLICFQDHLPSPLFESIKQREDLSSSSSFMQLEDVWLQRIRMIPFRSVSRGMDLLLAIRPDSIRIETTEGYYETSRVLIGLNPTSLSSDGSYQAIIHPALVTDEHGKHNQNSLPQEAMSI</sequence>
<dbReference type="GO" id="GO:0006508">
    <property type="term" value="P:proteolysis"/>
    <property type="evidence" value="ECO:0007669"/>
    <property type="project" value="InterPro"/>
</dbReference>
<comment type="caution">
    <text evidence="3">The sequence shown here is derived from an EMBL/GenBank/DDBJ whole genome shotgun (WGS) entry which is preliminary data.</text>
</comment>
<dbReference type="Proteomes" id="UP000284219">
    <property type="component" value="Unassembled WGS sequence"/>
</dbReference>
<organism evidence="3 4">
    <name type="scientific">Ammoniphilus oxalaticus</name>
    <dbReference type="NCBI Taxonomy" id="66863"/>
    <lineage>
        <taxon>Bacteria</taxon>
        <taxon>Bacillati</taxon>
        <taxon>Bacillota</taxon>
        <taxon>Bacilli</taxon>
        <taxon>Bacillales</taxon>
        <taxon>Paenibacillaceae</taxon>
        <taxon>Aneurinibacillus group</taxon>
        <taxon>Ammoniphilus</taxon>
    </lineage>
</organism>
<keyword evidence="2" id="KW-0812">Transmembrane</keyword>
<evidence type="ECO:0000313" key="3">
    <source>
        <dbReference type="EMBL" id="RKD24678.1"/>
    </source>
</evidence>
<dbReference type="GO" id="GO:0004190">
    <property type="term" value="F:aspartic-type endopeptidase activity"/>
    <property type="evidence" value="ECO:0007669"/>
    <property type="project" value="InterPro"/>
</dbReference>
<keyword evidence="2" id="KW-0472">Membrane</keyword>
<gene>
    <name evidence="3" type="ORF">BEP19_06785</name>
</gene>
<dbReference type="GO" id="GO:0030436">
    <property type="term" value="P:asexual sporulation"/>
    <property type="evidence" value="ECO:0007669"/>
    <property type="project" value="InterPro"/>
</dbReference>
<evidence type="ECO:0000313" key="4">
    <source>
        <dbReference type="Proteomes" id="UP000284219"/>
    </source>
</evidence>
<feature type="transmembrane region" description="Helical" evidence="2">
    <location>
        <begin position="33"/>
        <end position="52"/>
    </location>
</feature>
<keyword evidence="2" id="KW-1133">Transmembrane helix</keyword>
<feature type="transmembrane region" description="Helical" evidence="2">
    <location>
        <begin position="129"/>
        <end position="147"/>
    </location>
</feature>
<dbReference type="InterPro" id="IPR005081">
    <property type="entry name" value="SpoIIGA"/>
</dbReference>
<protein>
    <submittedName>
        <fullName evidence="3">Sigma-E processing peptidase SpoIIGA</fullName>
    </submittedName>
</protein>
<feature type="transmembrane region" description="Helical" evidence="2">
    <location>
        <begin position="58"/>
        <end position="78"/>
    </location>
</feature>
<feature type="transmembrane region" description="Helical" evidence="2">
    <location>
        <begin position="90"/>
        <end position="109"/>
    </location>
</feature>
<dbReference type="NCBIfam" id="TIGR02854">
    <property type="entry name" value="spore_II_GA"/>
    <property type="match status" value="1"/>
</dbReference>
<feature type="active site" evidence="1">
    <location>
        <position position="183"/>
    </location>
</feature>
<dbReference type="Pfam" id="PF03419">
    <property type="entry name" value="Peptidase_U4"/>
    <property type="match status" value="1"/>
</dbReference>
<name>A0A419SL93_9BACL</name>
<feature type="transmembrane region" description="Helical" evidence="2">
    <location>
        <begin position="6"/>
        <end position="26"/>
    </location>
</feature>
<reference evidence="3 4" key="1">
    <citation type="submission" date="2016-08" db="EMBL/GenBank/DDBJ databases">
        <title>Novel Firmicute Genomes.</title>
        <authorList>
            <person name="Poppleton D.I."/>
            <person name="Gribaldo S."/>
        </authorList>
    </citation>
    <scope>NUCLEOTIDE SEQUENCE [LARGE SCALE GENOMIC DNA]</scope>
    <source>
        <strain evidence="3 4">RAOx-1</strain>
    </source>
</reference>
<evidence type="ECO:0000256" key="1">
    <source>
        <dbReference type="PIRSR" id="PIRSR018571-1"/>
    </source>
</evidence>
<evidence type="ECO:0000256" key="2">
    <source>
        <dbReference type="SAM" id="Phobius"/>
    </source>
</evidence>
<dbReference type="RefSeq" id="WP_245983494.1">
    <property type="nucleotide sequence ID" value="NZ_MCHY01000008.1"/>
</dbReference>
<accession>A0A419SL93</accession>
<dbReference type="EMBL" id="MCHY01000008">
    <property type="protein sequence ID" value="RKD24678.1"/>
    <property type="molecule type" value="Genomic_DNA"/>
</dbReference>